<dbReference type="Gene3D" id="3.40.50.10320">
    <property type="entry name" value="LmbE-like"/>
    <property type="match status" value="1"/>
</dbReference>
<dbReference type="STRING" id="1250231.SAMN04488552_1293"/>
<dbReference type="PANTHER" id="PTHR12993:SF11">
    <property type="entry name" value="N-ACETYLGLUCOSAMINYL-PHOSPHATIDYLINOSITOL DE-N-ACETYLASE"/>
    <property type="match status" value="1"/>
</dbReference>
<evidence type="ECO:0000313" key="2">
    <source>
        <dbReference type="Proteomes" id="UP000198858"/>
    </source>
</evidence>
<dbReference type="RefSeq" id="WP_089661747.1">
    <property type="nucleotide sequence ID" value="NZ_LT629745.1"/>
</dbReference>
<dbReference type="InterPro" id="IPR024078">
    <property type="entry name" value="LmbE-like_dom_sf"/>
</dbReference>
<organism evidence="1 2">
    <name type="scientific">Christiangramia echinicola</name>
    <dbReference type="NCBI Taxonomy" id="279359"/>
    <lineage>
        <taxon>Bacteria</taxon>
        <taxon>Pseudomonadati</taxon>
        <taxon>Bacteroidota</taxon>
        <taxon>Flavobacteriia</taxon>
        <taxon>Flavobacteriales</taxon>
        <taxon>Flavobacteriaceae</taxon>
        <taxon>Christiangramia</taxon>
    </lineage>
</organism>
<dbReference type="Pfam" id="PF05401">
    <property type="entry name" value="NodS"/>
    <property type="match status" value="1"/>
</dbReference>
<dbReference type="Proteomes" id="UP000198858">
    <property type="component" value="Chromosome I"/>
</dbReference>
<dbReference type="AlphaFoldDB" id="A0A1H1MGM3"/>
<dbReference type="GO" id="GO:0008757">
    <property type="term" value="F:S-adenosylmethionine-dependent methyltransferase activity"/>
    <property type="evidence" value="ECO:0007669"/>
    <property type="project" value="InterPro"/>
</dbReference>
<dbReference type="PANTHER" id="PTHR12993">
    <property type="entry name" value="N-ACETYLGLUCOSAMINYL-PHOSPHATIDYLINOSITOL DE-N-ACETYLASE-RELATED"/>
    <property type="match status" value="1"/>
</dbReference>
<dbReference type="CDD" id="cd02440">
    <property type="entry name" value="AdoMet_MTases"/>
    <property type="match status" value="1"/>
</dbReference>
<dbReference type="GO" id="GO:0016811">
    <property type="term" value="F:hydrolase activity, acting on carbon-nitrogen (but not peptide) bonds, in linear amides"/>
    <property type="evidence" value="ECO:0007669"/>
    <property type="project" value="TreeGrafter"/>
</dbReference>
<accession>A0A1H1MGM3</accession>
<dbReference type="InterPro" id="IPR029063">
    <property type="entry name" value="SAM-dependent_MTases_sf"/>
</dbReference>
<dbReference type="SUPFAM" id="SSF53335">
    <property type="entry name" value="S-adenosyl-L-methionine-dependent methyltransferases"/>
    <property type="match status" value="1"/>
</dbReference>
<sequence length="439" mass="50281">MRLTKNDLYDAPLLNTPGLSRDLGTVMIVAPHPDDESLGCGALIAHLRDQQATVWVLFMTNGEASHPNSRAFPPEKLGSLRRKEAIKACETLGVSREYLIFLNAGDGKLADYSDENNPVSTQLSEIFRQKNIDTLFVPWRRDHHIDHLATTRLVKDSIKDQEMVVAEYPVWLLNKGKEEDWPRKKEMLPFRLAVGELKHKKEMAINAHESQTTEMISDDPDGFILTRELLEPFLGDFEYFLFPSEPKPGIPESYFDELYSEDDDPWDFETSPYEKRKYKTTLAAIPEKEYTKALEIGCSNGVFTSMFAPECKSLLALDLNDAVLGSAKNRCKHLAQCEFLKWDVSQGLPGTGYDIIVLSEVGYYFEKSKLRSLYKNIQRSLLPGGILVMVHWTAYVRQYPLTGRQVHEIFTEKHDGSFNLISSQREELYELMVWEKLEK</sequence>
<dbReference type="Pfam" id="PF02585">
    <property type="entry name" value="PIG-L"/>
    <property type="match status" value="1"/>
</dbReference>
<reference evidence="1 2" key="1">
    <citation type="submission" date="2016-10" db="EMBL/GenBank/DDBJ databases">
        <authorList>
            <person name="Varghese N."/>
            <person name="Submissions S."/>
        </authorList>
    </citation>
    <scope>NUCLEOTIDE SEQUENCE [LARGE SCALE GENOMIC DNA]</scope>
    <source>
        <strain evidence="1 2">Mar_2010_102</strain>
    </source>
</reference>
<protein>
    <submittedName>
        <fullName evidence="1">N-acetylglucosaminyl deacetylase, LmbE family</fullName>
    </submittedName>
</protein>
<dbReference type="EMBL" id="LT629745">
    <property type="protein sequence ID" value="SDR85800.1"/>
    <property type="molecule type" value="Genomic_DNA"/>
</dbReference>
<evidence type="ECO:0000313" key="1">
    <source>
        <dbReference type="EMBL" id="SDR85800.1"/>
    </source>
</evidence>
<gene>
    <name evidence="1" type="ORF">SAMN04488552_1293</name>
</gene>
<dbReference type="GO" id="GO:0009312">
    <property type="term" value="P:oligosaccharide biosynthetic process"/>
    <property type="evidence" value="ECO:0007669"/>
    <property type="project" value="InterPro"/>
</dbReference>
<proteinExistence type="predicted"/>
<dbReference type="Gene3D" id="3.40.50.150">
    <property type="entry name" value="Vaccinia Virus protein VP39"/>
    <property type="match status" value="1"/>
</dbReference>
<dbReference type="SUPFAM" id="SSF102588">
    <property type="entry name" value="LmbE-like"/>
    <property type="match status" value="1"/>
</dbReference>
<name>A0A1H1MGM3_9FLAO</name>
<dbReference type="InterPro" id="IPR008715">
    <property type="entry name" value="SAM-MeTfrase_NodS-like"/>
</dbReference>
<keyword evidence="2" id="KW-1185">Reference proteome</keyword>
<dbReference type="InterPro" id="IPR003737">
    <property type="entry name" value="GlcNAc_PI_deacetylase-related"/>
</dbReference>